<protein>
    <submittedName>
        <fullName evidence="5">1-acyl-sn-glycerol-3-phosphate acyltransferase</fullName>
    </submittedName>
</protein>
<keyword evidence="6" id="KW-1185">Reference proteome</keyword>
<evidence type="ECO:0000256" key="2">
    <source>
        <dbReference type="ARBA" id="ARBA00023315"/>
    </source>
</evidence>
<dbReference type="InterPro" id="IPR002123">
    <property type="entry name" value="Plipid/glycerol_acylTrfase"/>
</dbReference>
<dbReference type="EMBL" id="JABEMA010000233">
    <property type="protein sequence ID" value="NNH23978.1"/>
    <property type="molecule type" value="Genomic_DNA"/>
</dbReference>
<name>A0A849C2V2_9ACTN</name>
<accession>A0A849C2V2</accession>
<dbReference type="RefSeq" id="WP_171203759.1">
    <property type="nucleotide sequence ID" value="NZ_BAAANP010000016.1"/>
</dbReference>
<dbReference type="GO" id="GO:0006654">
    <property type="term" value="P:phosphatidic acid biosynthetic process"/>
    <property type="evidence" value="ECO:0007669"/>
    <property type="project" value="TreeGrafter"/>
</dbReference>
<dbReference type="CDD" id="cd07989">
    <property type="entry name" value="LPLAT_AGPAT-like"/>
    <property type="match status" value="1"/>
</dbReference>
<dbReference type="SUPFAM" id="SSF69593">
    <property type="entry name" value="Glycerol-3-phosphate (1)-acyltransferase"/>
    <property type="match status" value="1"/>
</dbReference>
<reference evidence="5 6" key="1">
    <citation type="submission" date="2020-05" db="EMBL/GenBank/DDBJ databases">
        <title>MicrobeNet Type strains.</title>
        <authorList>
            <person name="Nicholson A.C."/>
        </authorList>
    </citation>
    <scope>NUCLEOTIDE SEQUENCE [LARGE SCALE GENOMIC DNA]</scope>
    <source>
        <strain evidence="5 6">JCM 14547</strain>
    </source>
</reference>
<dbReference type="GO" id="GO:0003841">
    <property type="term" value="F:1-acylglycerol-3-phosphate O-acyltransferase activity"/>
    <property type="evidence" value="ECO:0007669"/>
    <property type="project" value="TreeGrafter"/>
</dbReference>
<keyword evidence="2 5" id="KW-0012">Acyltransferase</keyword>
<dbReference type="PANTHER" id="PTHR10434">
    <property type="entry name" value="1-ACYL-SN-GLYCEROL-3-PHOSPHATE ACYLTRANSFERASE"/>
    <property type="match status" value="1"/>
</dbReference>
<feature type="domain" description="Phospholipid/glycerol acyltransferase" evidence="4">
    <location>
        <begin position="46"/>
        <end position="164"/>
    </location>
</feature>
<sequence>MSRTAAWAVDGARFVLQRLVLRPLVRSVVSVEVEGAERVRDLPTPFVVVANHSSHLDAPLVLGALPPRVSQRLAVAAAADYFFDARWRARITGLVFNAFPVDRGGTRGSHRGLAAQLLDEGVPLLLFPEGTRSRDGSMAPFKVGAAALAVTRGVPVVPVALVGAYAAMPRGRSWPLPGRPPVKVVVGEPLHPREGENARALTQRVALAVERLVLGQDEADGEGEGGPGVVAVVETEGRRAADPAEASLPAEDDASTTPGPGRDEGRPGAGAS</sequence>
<evidence type="ECO:0000259" key="4">
    <source>
        <dbReference type="SMART" id="SM00563"/>
    </source>
</evidence>
<proteinExistence type="predicted"/>
<dbReference type="Proteomes" id="UP000555552">
    <property type="component" value="Unassembled WGS sequence"/>
</dbReference>
<evidence type="ECO:0000256" key="3">
    <source>
        <dbReference type="SAM" id="MobiDB-lite"/>
    </source>
</evidence>
<dbReference type="AlphaFoldDB" id="A0A849C2V2"/>
<evidence type="ECO:0000313" key="6">
    <source>
        <dbReference type="Proteomes" id="UP000555552"/>
    </source>
</evidence>
<dbReference type="Pfam" id="PF01553">
    <property type="entry name" value="Acyltransferase"/>
    <property type="match status" value="1"/>
</dbReference>
<comment type="caution">
    <text evidence="5">The sequence shown here is derived from an EMBL/GenBank/DDBJ whole genome shotgun (WGS) entry which is preliminary data.</text>
</comment>
<keyword evidence="1 5" id="KW-0808">Transferase</keyword>
<dbReference type="SMART" id="SM00563">
    <property type="entry name" value="PlsC"/>
    <property type="match status" value="1"/>
</dbReference>
<evidence type="ECO:0000313" key="5">
    <source>
        <dbReference type="EMBL" id="NNH23978.1"/>
    </source>
</evidence>
<evidence type="ECO:0000256" key="1">
    <source>
        <dbReference type="ARBA" id="ARBA00022679"/>
    </source>
</evidence>
<gene>
    <name evidence="5" type="ORF">HLB09_12940</name>
</gene>
<feature type="region of interest" description="Disordered" evidence="3">
    <location>
        <begin position="217"/>
        <end position="272"/>
    </location>
</feature>
<organism evidence="5 6">
    <name type="scientific">Pseudokineococcus marinus</name>
    <dbReference type="NCBI Taxonomy" id="351215"/>
    <lineage>
        <taxon>Bacteria</taxon>
        <taxon>Bacillati</taxon>
        <taxon>Actinomycetota</taxon>
        <taxon>Actinomycetes</taxon>
        <taxon>Kineosporiales</taxon>
        <taxon>Kineosporiaceae</taxon>
        <taxon>Pseudokineococcus</taxon>
    </lineage>
</organism>
<dbReference type="PANTHER" id="PTHR10434:SF11">
    <property type="entry name" value="1-ACYL-SN-GLYCEROL-3-PHOSPHATE ACYLTRANSFERASE"/>
    <property type="match status" value="1"/>
</dbReference>